<dbReference type="AlphaFoldDB" id="A0A8S0XM65"/>
<protein>
    <recommendedName>
        <fullName evidence="8">Peptidase S54 rhomboid domain-containing protein</fullName>
    </recommendedName>
</protein>
<evidence type="ECO:0000256" key="6">
    <source>
        <dbReference type="ARBA" id="ARBA00023136"/>
    </source>
</evidence>
<reference evidence="9 10" key="1">
    <citation type="submission" date="2020-01" db="EMBL/GenBank/DDBJ databases">
        <authorList>
            <person name="Gupta K D."/>
        </authorList>
    </citation>
    <scope>NUCLEOTIDE SEQUENCE [LARGE SCALE GENOMIC DNA]</scope>
</reference>
<dbReference type="GO" id="GO:0006465">
    <property type="term" value="P:signal peptide processing"/>
    <property type="evidence" value="ECO:0007669"/>
    <property type="project" value="TreeGrafter"/>
</dbReference>
<feature type="transmembrane region" description="Helical" evidence="7">
    <location>
        <begin position="284"/>
        <end position="304"/>
    </location>
</feature>
<evidence type="ECO:0000256" key="1">
    <source>
        <dbReference type="ARBA" id="ARBA00004141"/>
    </source>
</evidence>
<organism evidence="9 10">
    <name type="scientific">Cyclocybe aegerita</name>
    <name type="common">Black poplar mushroom</name>
    <name type="synonym">Agrocybe aegerita</name>
    <dbReference type="NCBI Taxonomy" id="1973307"/>
    <lineage>
        <taxon>Eukaryota</taxon>
        <taxon>Fungi</taxon>
        <taxon>Dikarya</taxon>
        <taxon>Basidiomycota</taxon>
        <taxon>Agaricomycotina</taxon>
        <taxon>Agaricomycetes</taxon>
        <taxon>Agaricomycetidae</taxon>
        <taxon>Agaricales</taxon>
        <taxon>Agaricineae</taxon>
        <taxon>Bolbitiaceae</taxon>
        <taxon>Cyclocybe</taxon>
    </lineage>
</organism>
<keyword evidence="5 7" id="KW-1133">Transmembrane helix</keyword>
<dbReference type="GO" id="GO:0016020">
    <property type="term" value="C:membrane"/>
    <property type="evidence" value="ECO:0007669"/>
    <property type="project" value="UniProtKB-SubCell"/>
</dbReference>
<keyword evidence="10" id="KW-1185">Reference proteome</keyword>
<dbReference type="InterPro" id="IPR035952">
    <property type="entry name" value="Rhomboid-like_sf"/>
</dbReference>
<gene>
    <name evidence="9" type="ORF">AAE3_LOCUS2423</name>
</gene>
<dbReference type="Gene3D" id="1.20.1540.10">
    <property type="entry name" value="Rhomboid-like"/>
    <property type="match status" value="1"/>
</dbReference>
<dbReference type="PANTHER" id="PTHR43731">
    <property type="entry name" value="RHOMBOID PROTEASE"/>
    <property type="match status" value="1"/>
</dbReference>
<accession>A0A8S0XM65</accession>
<comment type="subcellular location">
    <subcellularLocation>
        <location evidence="1">Membrane</location>
        <topology evidence="1">Multi-pass membrane protein</topology>
    </subcellularLocation>
</comment>
<dbReference type="GO" id="GO:0004252">
    <property type="term" value="F:serine-type endopeptidase activity"/>
    <property type="evidence" value="ECO:0007669"/>
    <property type="project" value="InterPro"/>
</dbReference>
<evidence type="ECO:0000256" key="2">
    <source>
        <dbReference type="ARBA" id="ARBA00009045"/>
    </source>
</evidence>
<keyword evidence="3 7" id="KW-0812">Transmembrane</keyword>
<dbReference type="Pfam" id="PF01694">
    <property type="entry name" value="Rhomboid"/>
    <property type="match status" value="1"/>
</dbReference>
<dbReference type="PANTHER" id="PTHR43731:SF14">
    <property type="entry name" value="PRESENILIN-ASSOCIATED RHOMBOID-LIKE PROTEIN, MITOCHONDRIAL"/>
    <property type="match status" value="1"/>
</dbReference>
<name>A0A8S0XM65_CYCAE</name>
<evidence type="ECO:0000256" key="4">
    <source>
        <dbReference type="ARBA" id="ARBA00022801"/>
    </source>
</evidence>
<sequence>MVRDKPEILSGNQVVNGNRTFDAASATRSCFQLDHLPPPGLKASLLSTMQKLIFQAVFRSNPTINAFSFSRSYFSSIPTPAARGSTRPNLSTGFFSTHRAFHSSLLRLSLIQPPVHKPRSQATRLLWFHRWLSTSSRSSLRYHPPDSHPGQTQRRFLGFLDKIPQNVIFYGIIGLNSAVFFMWYMASQKYRLEGDPSAIYWMTNNFTDSWRNLASGRIWTPFTCCFSHKDWSHILMNGFTFFFMARPVLQLLGSRQFIFLYLGGGLISSFTSLVYAKLAGKYGYSSHGASGAIFSIVTLLACVAPTMTFQLYGIIPIPAWLVVSGLFSYDVYATVKNTAGTTDTMGHVGGVVAGIGYFLLKRFRVF</sequence>
<evidence type="ECO:0000256" key="7">
    <source>
        <dbReference type="SAM" id="Phobius"/>
    </source>
</evidence>
<evidence type="ECO:0000259" key="8">
    <source>
        <dbReference type="Pfam" id="PF01694"/>
    </source>
</evidence>
<dbReference type="Proteomes" id="UP000467700">
    <property type="component" value="Unassembled WGS sequence"/>
</dbReference>
<keyword evidence="4" id="KW-0378">Hydrolase</keyword>
<evidence type="ECO:0000313" key="9">
    <source>
        <dbReference type="EMBL" id="CAA7260147.1"/>
    </source>
</evidence>
<dbReference type="InterPro" id="IPR050925">
    <property type="entry name" value="Rhomboid_protease_S54"/>
</dbReference>
<evidence type="ECO:0000256" key="3">
    <source>
        <dbReference type="ARBA" id="ARBA00022692"/>
    </source>
</evidence>
<comment type="similarity">
    <text evidence="2">Belongs to the peptidase S54 family.</text>
</comment>
<evidence type="ECO:0000256" key="5">
    <source>
        <dbReference type="ARBA" id="ARBA00022989"/>
    </source>
</evidence>
<evidence type="ECO:0000313" key="10">
    <source>
        <dbReference type="Proteomes" id="UP000467700"/>
    </source>
</evidence>
<feature type="transmembrane region" description="Helical" evidence="7">
    <location>
        <begin position="167"/>
        <end position="186"/>
    </location>
</feature>
<feature type="transmembrane region" description="Helical" evidence="7">
    <location>
        <begin position="258"/>
        <end position="278"/>
    </location>
</feature>
<proteinExistence type="inferred from homology"/>
<dbReference type="OrthoDB" id="418595at2759"/>
<feature type="transmembrane region" description="Helical" evidence="7">
    <location>
        <begin position="344"/>
        <end position="360"/>
    </location>
</feature>
<dbReference type="EMBL" id="CACVBS010000028">
    <property type="protein sequence ID" value="CAA7260147.1"/>
    <property type="molecule type" value="Genomic_DNA"/>
</dbReference>
<feature type="domain" description="Peptidase S54 rhomboid" evidence="8">
    <location>
        <begin position="216"/>
        <end position="359"/>
    </location>
</feature>
<dbReference type="InterPro" id="IPR022764">
    <property type="entry name" value="Peptidase_S54_rhomboid_dom"/>
</dbReference>
<comment type="caution">
    <text evidence="9">The sequence shown here is derived from an EMBL/GenBank/DDBJ whole genome shotgun (WGS) entry which is preliminary data.</text>
</comment>
<keyword evidence="6 7" id="KW-0472">Membrane</keyword>
<dbReference type="SUPFAM" id="SSF144091">
    <property type="entry name" value="Rhomboid-like"/>
    <property type="match status" value="1"/>
</dbReference>